<keyword evidence="3" id="KW-1185">Reference proteome</keyword>
<proteinExistence type="predicted"/>
<sequence>MVVTAILILSVLAVDATIAATIRLASLLPFSYYEADGNSVNKSILMAVDDINVNWLGGRGRGEGGQGGSQGCGDAKSVRPYSMIKLAVHLQRQNLIPGANFTIDLFDTNNTIAAAITDGFAVGKAGYSGVIGEDNSVKTDTPSLFSYHPADLPMLGVKHRSSIKRQRLVRQLLPRMPDGQQPGLRYAQLHDQPKLWSIADAFQAAATSYGVKVLIRSNYDVTESEALGTKLVNTKASGARIIIFTGRLLFGSMGGGLRQGSKD</sequence>
<evidence type="ECO:0000256" key="1">
    <source>
        <dbReference type="SAM" id="SignalP"/>
    </source>
</evidence>
<feature type="signal peptide" evidence="1">
    <location>
        <begin position="1"/>
        <end position="19"/>
    </location>
</feature>
<accession>A0A4P9WI90</accession>
<organism evidence="2 3">
    <name type="scientific">Blyttiomyces helicus</name>
    <dbReference type="NCBI Taxonomy" id="388810"/>
    <lineage>
        <taxon>Eukaryota</taxon>
        <taxon>Fungi</taxon>
        <taxon>Fungi incertae sedis</taxon>
        <taxon>Chytridiomycota</taxon>
        <taxon>Chytridiomycota incertae sedis</taxon>
        <taxon>Chytridiomycetes</taxon>
        <taxon>Chytridiomycetes incertae sedis</taxon>
        <taxon>Blyttiomyces</taxon>
    </lineage>
</organism>
<dbReference type="InterPro" id="IPR028082">
    <property type="entry name" value="Peripla_BP_I"/>
</dbReference>
<keyword evidence="1" id="KW-0732">Signal</keyword>
<protein>
    <recommendedName>
        <fullName evidence="4">Periplasmic binding protein-like I</fullName>
    </recommendedName>
</protein>
<dbReference type="Proteomes" id="UP000269721">
    <property type="component" value="Unassembled WGS sequence"/>
</dbReference>
<name>A0A4P9WI90_9FUNG</name>
<gene>
    <name evidence="2" type="ORF">BDK51DRAFT_41082</name>
</gene>
<dbReference type="OrthoDB" id="5597995at2759"/>
<evidence type="ECO:0000313" key="2">
    <source>
        <dbReference type="EMBL" id="RKO92484.1"/>
    </source>
</evidence>
<reference evidence="3" key="1">
    <citation type="journal article" date="2018" name="Nat. Microbiol.">
        <title>Leveraging single-cell genomics to expand the fungal tree of life.</title>
        <authorList>
            <person name="Ahrendt S.R."/>
            <person name="Quandt C.A."/>
            <person name="Ciobanu D."/>
            <person name="Clum A."/>
            <person name="Salamov A."/>
            <person name="Andreopoulos B."/>
            <person name="Cheng J.F."/>
            <person name="Woyke T."/>
            <person name="Pelin A."/>
            <person name="Henrissat B."/>
            <person name="Reynolds N.K."/>
            <person name="Benny G.L."/>
            <person name="Smith M.E."/>
            <person name="James T.Y."/>
            <person name="Grigoriev I.V."/>
        </authorList>
    </citation>
    <scope>NUCLEOTIDE SEQUENCE [LARGE SCALE GENOMIC DNA]</scope>
</reference>
<dbReference type="AlphaFoldDB" id="A0A4P9WI90"/>
<feature type="chain" id="PRO_5020464729" description="Periplasmic binding protein-like I" evidence="1">
    <location>
        <begin position="20"/>
        <end position="263"/>
    </location>
</feature>
<evidence type="ECO:0000313" key="3">
    <source>
        <dbReference type="Proteomes" id="UP000269721"/>
    </source>
</evidence>
<dbReference type="EMBL" id="KZ994619">
    <property type="protein sequence ID" value="RKO92484.1"/>
    <property type="molecule type" value="Genomic_DNA"/>
</dbReference>
<evidence type="ECO:0008006" key="4">
    <source>
        <dbReference type="Google" id="ProtNLM"/>
    </source>
</evidence>
<dbReference type="SUPFAM" id="SSF53822">
    <property type="entry name" value="Periplasmic binding protein-like I"/>
    <property type="match status" value="1"/>
</dbReference>